<proteinExistence type="predicted"/>
<dbReference type="AlphaFoldDB" id="X0UTW3"/>
<reference evidence="1" key="1">
    <citation type="journal article" date="2014" name="Front. Microbiol.">
        <title>High frequency of phylogenetically diverse reductive dehalogenase-homologous genes in deep subseafloor sedimentary metagenomes.</title>
        <authorList>
            <person name="Kawai M."/>
            <person name="Futagami T."/>
            <person name="Toyoda A."/>
            <person name="Takaki Y."/>
            <person name="Nishi S."/>
            <person name="Hori S."/>
            <person name="Arai W."/>
            <person name="Tsubouchi T."/>
            <person name="Morono Y."/>
            <person name="Uchiyama I."/>
            <person name="Ito T."/>
            <person name="Fujiyama A."/>
            <person name="Inagaki F."/>
            <person name="Takami H."/>
        </authorList>
    </citation>
    <scope>NUCLEOTIDE SEQUENCE</scope>
    <source>
        <strain evidence="1">Expedition CK06-06</strain>
    </source>
</reference>
<dbReference type="EMBL" id="BARS01029852">
    <property type="protein sequence ID" value="GAG09294.1"/>
    <property type="molecule type" value="Genomic_DNA"/>
</dbReference>
<evidence type="ECO:0000313" key="1">
    <source>
        <dbReference type="EMBL" id="GAG09294.1"/>
    </source>
</evidence>
<dbReference type="Gene3D" id="2.40.50.100">
    <property type="match status" value="1"/>
</dbReference>
<feature type="non-terminal residue" evidence="1">
    <location>
        <position position="77"/>
    </location>
</feature>
<name>X0UTW3_9ZZZZ</name>
<gene>
    <name evidence="1" type="ORF">S01H1_46607</name>
</gene>
<sequence length="77" mass="8383">MASALEARLQARQNLSLEVARLESHNIRAPFDGQVVRIDATVGTTLSPADKFLTIVSLDSLSAELYLPLELFGELQA</sequence>
<organism evidence="1">
    <name type="scientific">marine sediment metagenome</name>
    <dbReference type="NCBI Taxonomy" id="412755"/>
    <lineage>
        <taxon>unclassified sequences</taxon>
        <taxon>metagenomes</taxon>
        <taxon>ecological metagenomes</taxon>
    </lineage>
</organism>
<dbReference type="Gene3D" id="1.10.287.470">
    <property type="entry name" value="Helix hairpin bin"/>
    <property type="match status" value="1"/>
</dbReference>
<evidence type="ECO:0008006" key="2">
    <source>
        <dbReference type="Google" id="ProtNLM"/>
    </source>
</evidence>
<accession>X0UTW3</accession>
<comment type="caution">
    <text evidence="1">The sequence shown here is derived from an EMBL/GenBank/DDBJ whole genome shotgun (WGS) entry which is preliminary data.</text>
</comment>
<protein>
    <recommendedName>
        <fullName evidence="2">RND efflux pump membrane fusion protein barrel-sandwich domain-containing protein</fullName>
    </recommendedName>
</protein>